<reference evidence="1 2" key="1">
    <citation type="submission" date="2023-06" db="EMBL/GenBank/DDBJ databases">
        <title>Comparative genomics of Bacillaceae isolates and their secondary metabolite potential.</title>
        <authorList>
            <person name="Song L."/>
            <person name="Nielsen L.J."/>
            <person name="Mohite O."/>
            <person name="Xu X."/>
            <person name="Weber T."/>
            <person name="Kovacs A.T."/>
        </authorList>
    </citation>
    <scope>NUCLEOTIDE SEQUENCE [LARGE SCALE GENOMIC DNA]</scope>
    <source>
        <strain evidence="1 2">DX2.1</strain>
    </source>
</reference>
<dbReference type="Proteomes" id="UP001224139">
    <property type="component" value="Unassembled WGS sequence"/>
</dbReference>
<dbReference type="Pfam" id="PF16887">
    <property type="entry name" value="DUF5081"/>
    <property type="match status" value="1"/>
</dbReference>
<name>A0ABT7RFE5_9BACI</name>
<comment type="caution">
    <text evidence="1">The sequence shown here is derived from an EMBL/GenBank/DDBJ whole genome shotgun (WGS) entry which is preliminary data.</text>
</comment>
<sequence length="200" mass="23608">MGKVEIIDSDLQQAVQYSKAIQEALRTSYDKSNDLKSYVKSAKWSGSTRGSFEAYLDLITQYHKDMNKIVPHQQYQLHILSKMIVLNMLIEHFPILLREPEEEEYKDLTHRASEQERKQLEERSLSDTGINIELFHLTEEPRLQSNPRYYQQWLCLESNQRVAAIDLVKKQYLFVSQFWLLKLLFDELEIPYAKEGVVHG</sequence>
<evidence type="ECO:0000313" key="1">
    <source>
        <dbReference type="EMBL" id="MDM5441667.1"/>
    </source>
</evidence>
<dbReference type="EMBL" id="JAUCFG010000003">
    <property type="protein sequence ID" value="MDM5441667.1"/>
    <property type="molecule type" value="Genomic_DNA"/>
</dbReference>
<dbReference type="RefSeq" id="WP_289361098.1">
    <property type="nucleotide sequence ID" value="NZ_JAUCFG010000003.1"/>
</dbReference>
<accession>A0ABT7RFE5</accession>
<dbReference type="InterPro" id="IPR031682">
    <property type="entry name" value="EsaE"/>
</dbReference>
<gene>
    <name evidence="1" type="ORF">QUG02_26880</name>
</gene>
<evidence type="ECO:0000313" key="2">
    <source>
        <dbReference type="Proteomes" id="UP001224139"/>
    </source>
</evidence>
<protein>
    <submittedName>
        <fullName evidence="1">DUF5081 family protein</fullName>
    </submittedName>
</protein>
<organism evidence="1 2">
    <name type="scientific">Bacillus hominis</name>
    <dbReference type="NCBI Taxonomy" id="2817478"/>
    <lineage>
        <taxon>Bacteria</taxon>
        <taxon>Bacillati</taxon>
        <taxon>Bacillota</taxon>
        <taxon>Bacilli</taxon>
        <taxon>Bacillales</taxon>
        <taxon>Bacillaceae</taxon>
        <taxon>Bacillus</taxon>
        <taxon>Bacillus cereus group</taxon>
    </lineage>
</organism>
<keyword evidence="2" id="KW-1185">Reference proteome</keyword>
<proteinExistence type="predicted"/>